<accession>A0A1I6NQ47</accession>
<evidence type="ECO:0000313" key="1">
    <source>
        <dbReference type="EMBL" id="SFS30017.1"/>
    </source>
</evidence>
<gene>
    <name evidence="1" type="ORF">SAMN05444972_1011</name>
</gene>
<dbReference type="Gene3D" id="2.30.29.50">
    <property type="entry name" value="Bacterial Pleckstrin homology domain"/>
    <property type="match status" value="1"/>
</dbReference>
<reference evidence="2" key="1">
    <citation type="submission" date="2016-10" db="EMBL/GenBank/DDBJ databases">
        <authorList>
            <person name="Varghese N."/>
            <person name="Submissions S."/>
        </authorList>
    </citation>
    <scope>NUCLEOTIDE SEQUENCE [LARGE SCALE GENOMIC DNA]</scope>
    <source>
        <strain evidence="2">DSM 45789</strain>
    </source>
</reference>
<sequence>MFGKVASDVLGLSDVGTVIKPQDFDKVDSDDYILHEDGEKNYLNCAENTPNFYKWGTNRRVRRGRGVYPLS</sequence>
<dbReference type="Proteomes" id="UP000198660">
    <property type="component" value="Unassembled WGS sequence"/>
</dbReference>
<organism evidence="1 2">
    <name type="scientific">Marininema halotolerans</name>
    <dbReference type="NCBI Taxonomy" id="1155944"/>
    <lineage>
        <taxon>Bacteria</taxon>
        <taxon>Bacillati</taxon>
        <taxon>Bacillota</taxon>
        <taxon>Bacilli</taxon>
        <taxon>Bacillales</taxon>
        <taxon>Thermoactinomycetaceae</taxon>
        <taxon>Marininema</taxon>
    </lineage>
</organism>
<proteinExistence type="predicted"/>
<protein>
    <submittedName>
        <fullName evidence="1">Uncharacterized protein</fullName>
    </submittedName>
</protein>
<name>A0A1I6NQ47_9BACL</name>
<dbReference type="AlphaFoldDB" id="A0A1I6NQ47"/>
<keyword evidence="2" id="KW-1185">Reference proteome</keyword>
<dbReference type="EMBL" id="FPAA01000001">
    <property type="protein sequence ID" value="SFS30017.1"/>
    <property type="molecule type" value="Genomic_DNA"/>
</dbReference>
<evidence type="ECO:0000313" key="2">
    <source>
        <dbReference type="Proteomes" id="UP000198660"/>
    </source>
</evidence>
<dbReference type="InterPro" id="IPR037063">
    <property type="entry name" value="PHb_sf"/>
</dbReference>